<proteinExistence type="predicted"/>
<sequence length="80" mass="9082">MPCGDRFGEIRWCSCARLSFLTLQRGNAVRDAPRHGFTTPRTFRRGRRASRTAYPRVGTMIFSGLDSAGLLQMLRLHRVA</sequence>
<reference evidence="1 2" key="1">
    <citation type="submission" date="2018-04" db="EMBL/GenBank/DDBJ databases">
        <authorList>
            <person name="Cha J.-S."/>
        </authorList>
    </citation>
    <scope>NUCLEOTIDE SEQUENCE [LARGE SCALE GENOMIC DNA]</scope>
    <source>
        <strain evidence="1 2">LMG5095</strain>
    </source>
</reference>
<gene>
    <name evidence="1" type="ORF">DA456_13180</name>
</gene>
<evidence type="ECO:0000313" key="1">
    <source>
        <dbReference type="EMBL" id="AVX24282.1"/>
    </source>
</evidence>
<accession>A0AAD0I8K8</accession>
<dbReference type="AntiFam" id="ANF00261">
    <property type="entry name" value="Protein of unknown function (DUF1534)"/>
</dbReference>
<evidence type="ECO:0000313" key="2">
    <source>
        <dbReference type="Proteomes" id="UP000240475"/>
    </source>
</evidence>
<name>A0AAD0I8K8_PSESX</name>
<organism evidence="1 2">
    <name type="scientific">Pseudomonas syringae pv. atrofaciens</name>
    <dbReference type="NCBI Taxonomy" id="192087"/>
    <lineage>
        <taxon>Bacteria</taxon>
        <taxon>Pseudomonadati</taxon>
        <taxon>Pseudomonadota</taxon>
        <taxon>Gammaproteobacteria</taxon>
        <taxon>Pseudomonadales</taxon>
        <taxon>Pseudomonadaceae</taxon>
        <taxon>Pseudomonas</taxon>
        <taxon>Pseudomonas syringae</taxon>
    </lineage>
</organism>
<dbReference type="EMBL" id="CP028490">
    <property type="protein sequence ID" value="AVX24282.1"/>
    <property type="molecule type" value="Genomic_DNA"/>
</dbReference>
<protein>
    <submittedName>
        <fullName evidence="1">DUF1534 domain-containing protein</fullName>
    </submittedName>
</protein>
<dbReference type="AlphaFoldDB" id="A0AAD0I8K8"/>
<dbReference type="Proteomes" id="UP000240475">
    <property type="component" value="Chromosome"/>
</dbReference>